<dbReference type="GO" id="GO:0005978">
    <property type="term" value="P:glycogen biosynthetic process"/>
    <property type="evidence" value="ECO:0007669"/>
    <property type="project" value="UniProtKB-UniRule"/>
</dbReference>
<comment type="subunit">
    <text evidence="9">Homotetramer.</text>
</comment>
<proteinExistence type="inferred from homology"/>
<dbReference type="GO" id="GO:0005524">
    <property type="term" value="F:ATP binding"/>
    <property type="evidence" value="ECO:0007669"/>
    <property type="project" value="UniProtKB-KW"/>
</dbReference>
<dbReference type="Proteomes" id="UP000807785">
    <property type="component" value="Unassembled WGS sequence"/>
</dbReference>
<accession>A0A9D7DX59</accession>
<dbReference type="SUPFAM" id="SSF53448">
    <property type="entry name" value="Nucleotide-diphospho-sugar transferases"/>
    <property type="match status" value="1"/>
</dbReference>
<dbReference type="PROSITE" id="PS00809">
    <property type="entry name" value="ADP_GLC_PYROPHOSPH_2"/>
    <property type="match status" value="1"/>
</dbReference>
<gene>
    <name evidence="9 12" type="primary">glgC</name>
    <name evidence="12" type="ORF">IPH26_05950</name>
    <name evidence="13" type="ORF">IPH26_18320</name>
</gene>
<feature type="domain" description="Glucose-1-phosphate adenylyltransferase/Bifunctional protein GlmU-like C-terminal hexapeptide" evidence="11">
    <location>
        <begin position="305"/>
        <end position="396"/>
    </location>
</feature>
<evidence type="ECO:0000259" key="10">
    <source>
        <dbReference type="Pfam" id="PF00483"/>
    </source>
</evidence>
<keyword evidence="8 9" id="KW-0119">Carbohydrate metabolism</keyword>
<dbReference type="Gene3D" id="3.90.550.10">
    <property type="entry name" value="Spore Coat Polysaccharide Biosynthesis Protein SpsA, Chain A"/>
    <property type="match status" value="1"/>
</dbReference>
<dbReference type="PROSITE" id="PS00808">
    <property type="entry name" value="ADP_GLC_PYROPHOSPH_1"/>
    <property type="match status" value="1"/>
</dbReference>
<evidence type="ECO:0000256" key="2">
    <source>
        <dbReference type="ARBA" id="ARBA00022600"/>
    </source>
</evidence>
<feature type="domain" description="Nucleotidyl transferase" evidence="10">
    <location>
        <begin position="8"/>
        <end position="276"/>
    </location>
</feature>
<dbReference type="InterPro" id="IPR005836">
    <property type="entry name" value="ADP_Glu_pyroP_CS"/>
</dbReference>
<comment type="function">
    <text evidence="9">Involved in the biosynthesis of ADP-glucose, a building block required for the elongation reactions to produce glycogen. Catalyzes the reaction between ATP and alpha-D-glucose 1-phosphate (G1P) to produce pyrophosphate and ADP-Glc.</text>
</comment>
<evidence type="ECO:0000256" key="7">
    <source>
        <dbReference type="ARBA" id="ARBA00023056"/>
    </source>
</evidence>
<keyword evidence="5 9" id="KW-0547">Nucleotide-binding</keyword>
<dbReference type="EMBL" id="JADJEV010000004">
    <property type="protein sequence ID" value="MBK6974800.1"/>
    <property type="molecule type" value="Genomic_DNA"/>
</dbReference>
<reference evidence="12" key="1">
    <citation type="submission" date="2020-10" db="EMBL/GenBank/DDBJ databases">
        <title>Connecting structure to function with the recovery of over 1000 high-quality activated sludge metagenome-assembled genomes encoding full-length rRNA genes using long-read sequencing.</title>
        <authorList>
            <person name="Singleton C.M."/>
            <person name="Petriglieri F."/>
            <person name="Kristensen J.M."/>
            <person name="Kirkegaard R.H."/>
            <person name="Michaelsen T.Y."/>
            <person name="Andersen M.H."/>
            <person name="Karst S.M."/>
            <person name="Dueholm M.S."/>
            <person name="Nielsen P.H."/>
            <person name="Albertsen M."/>
        </authorList>
    </citation>
    <scope>NUCLEOTIDE SEQUENCE</scope>
    <source>
        <strain evidence="12">Bjer_18-Q3-R1-45_BAT3C.347</strain>
    </source>
</reference>
<comment type="catalytic activity">
    <reaction evidence="9">
        <text>alpha-D-glucose 1-phosphate + ATP + H(+) = ADP-alpha-D-glucose + diphosphate</text>
        <dbReference type="Rhea" id="RHEA:12120"/>
        <dbReference type="ChEBI" id="CHEBI:15378"/>
        <dbReference type="ChEBI" id="CHEBI:30616"/>
        <dbReference type="ChEBI" id="CHEBI:33019"/>
        <dbReference type="ChEBI" id="CHEBI:57498"/>
        <dbReference type="ChEBI" id="CHEBI:58601"/>
        <dbReference type="EC" id="2.7.7.27"/>
    </reaction>
</comment>
<keyword evidence="2 9" id="KW-0321">Glycogen metabolism</keyword>
<dbReference type="SUPFAM" id="SSF51161">
    <property type="entry name" value="Trimeric LpxA-like enzymes"/>
    <property type="match status" value="1"/>
</dbReference>
<comment type="similarity">
    <text evidence="1 9">Belongs to the bacterial/plant glucose-1-phosphate adenylyltransferase family.</text>
</comment>
<feature type="site" description="Could play a key role in the communication between the regulatory and the substrate sites" evidence="9">
    <location>
        <position position="98"/>
    </location>
</feature>
<dbReference type="Gene3D" id="2.160.10.10">
    <property type="entry name" value="Hexapeptide repeat proteins"/>
    <property type="match status" value="1"/>
</dbReference>
<dbReference type="EC" id="2.7.7.27" evidence="9"/>
<dbReference type="GO" id="GO:0008878">
    <property type="term" value="F:glucose-1-phosphate adenylyltransferase activity"/>
    <property type="evidence" value="ECO:0007669"/>
    <property type="project" value="UniProtKB-UniRule"/>
</dbReference>
<sequence length="414" mass="46705">MKDPRILAMVLAGGEGSRLHPLTRERSKPSVPFGGRYRIVDFVLANLVNSKIFSIYVLVQYKSQSLIEHIRRSWVLSPILHEHFVTVVPPQMREGPEWFEGTSDAVYQNLRLIEHHVPDLVVVFGADHIYRMDIRQMIDFHLENQADVTVAALPVPLETASAFGVIDADKDGRVRGFLEKPAEPPAMPNDPTRAYASMGNYVFNAKALTAALIEANRLGEKDFGRHILPRLINSDRIYAYDFSTNRVPGVRDYEEQAYWRDVGTLDAYYAAHQDLLGREPRFNLFNPEWRIGSSNYQGPSPRIMEAQISNSVIGSGSLINGGKIRNSILRREVTVEEGVEIDDCIIMDYTTIRRGAHLRRVIVDRYNIIARDERIGFDPTIDVGRFTITESGIVVVPRAPARAVSATGAITRYM</sequence>
<evidence type="ECO:0000256" key="5">
    <source>
        <dbReference type="ARBA" id="ARBA00022741"/>
    </source>
</evidence>
<dbReference type="InterPro" id="IPR011831">
    <property type="entry name" value="ADP-Glc_PPase"/>
</dbReference>
<dbReference type="EMBL" id="JADJEV010000003">
    <property type="protein sequence ID" value="MBK6972493.1"/>
    <property type="molecule type" value="Genomic_DNA"/>
</dbReference>
<organism evidence="12 14">
    <name type="scientific">Candidatus Methylophosphatis roskildensis</name>
    <dbReference type="NCBI Taxonomy" id="2899263"/>
    <lineage>
        <taxon>Bacteria</taxon>
        <taxon>Pseudomonadati</taxon>
        <taxon>Pseudomonadota</taxon>
        <taxon>Betaproteobacteria</taxon>
        <taxon>Nitrosomonadales</taxon>
        <taxon>Sterolibacteriaceae</taxon>
        <taxon>Candidatus Methylophosphatis</taxon>
    </lineage>
</organism>
<dbReference type="PANTHER" id="PTHR43523:SF2">
    <property type="entry name" value="GLUCOSE-1-PHOSPHATE ADENYLYLTRANSFERASE"/>
    <property type="match status" value="1"/>
</dbReference>
<dbReference type="CDD" id="cd02508">
    <property type="entry name" value="ADP_Glucose_PP"/>
    <property type="match status" value="1"/>
</dbReference>
<name>A0A9D7DX59_9PROT</name>
<feature type="binding site" evidence="9">
    <location>
        <position position="197"/>
    </location>
    <ligand>
        <name>alpha-D-glucose 1-phosphate</name>
        <dbReference type="ChEBI" id="CHEBI:58601"/>
    </ligand>
</feature>
<dbReference type="Pfam" id="PF24894">
    <property type="entry name" value="Hexapep_GlmU"/>
    <property type="match status" value="1"/>
</dbReference>
<evidence type="ECO:0000256" key="9">
    <source>
        <dbReference type="HAMAP-Rule" id="MF_00624"/>
    </source>
</evidence>
<evidence type="ECO:0000256" key="6">
    <source>
        <dbReference type="ARBA" id="ARBA00022840"/>
    </source>
</evidence>
<evidence type="ECO:0000313" key="13">
    <source>
        <dbReference type="EMBL" id="MBK6974800.1"/>
    </source>
</evidence>
<dbReference type="AlphaFoldDB" id="A0A9D7DX59"/>
<dbReference type="Pfam" id="PF00483">
    <property type="entry name" value="NTP_transferase"/>
    <property type="match status" value="1"/>
</dbReference>
<dbReference type="InterPro" id="IPR023049">
    <property type="entry name" value="GlgC_bac"/>
</dbReference>
<dbReference type="NCBIfam" id="TIGR02091">
    <property type="entry name" value="glgC"/>
    <property type="match status" value="1"/>
</dbReference>
<keyword evidence="4 9" id="KW-0548">Nucleotidyltransferase</keyword>
<reference evidence="14" key="2">
    <citation type="journal article" date="2021" name="Nat. Commun.">
        <title>Connecting structure to function with the recovery of over 1000 high-quality metagenome-assembled genomes from activated sludge using long-read sequencing.</title>
        <authorList>
            <person name="Singleton C.M."/>
            <person name="Petriglieri F."/>
            <person name="Kristensen J.M."/>
            <person name="Kirkegaard R.H."/>
            <person name="Michaelsen T.Y."/>
            <person name="Andersen M.H."/>
            <person name="Kondrotaite Z."/>
            <person name="Karst S.M."/>
            <person name="Dueholm M.S."/>
            <person name="Nielsen P.H."/>
            <person name="Albertsen M."/>
        </authorList>
    </citation>
    <scope>NUCLEOTIDE SEQUENCE [LARGE SCALE GENOMIC DNA]</scope>
</reference>
<protein>
    <recommendedName>
        <fullName evidence="9">Glucose-1-phosphate adenylyltransferase</fullName>
        <ecNumber evidence="9">2.7.7.27</ecNumber>
    </recommendedName>
    <alternativeName>
        <fullName evidence="9">ADP-glucose pyrophosphorylase</fullName>
        <shortName evidence="9">ADPGlc PPase</shortName>
    </alternativeName>
    <alternativeName>
        <fullName evidence="9">ADP-glucose synthase</fullName>
    </alternativeName>
</protein>
<dbReference type="HAMAP" id="MF_00624">
    <property type="entry name" value="GlgC"/>
    <property type="match status" value="1"/>
</dbReference>
<feature type="binding site" evidence="9">
    <location>
        <position position="164"/>
    </location>
    <ligand>
        <name>alpha-D-glucose 1-phosphate</name>
        <dbReference type="ChEBI" id="CHEBI:58601"/>
    </ligand>
</feature>
<feature type="site" description="Could play a key role in the communication between the regulatory and the substrate sites" evidence="9">
    <location>
        <position position="60"/>
    </location>
</feature>
<evidence type="ECO:0000259" key="11">
    <source>
        <dbReference type="Pfam" id="PF24894"/>
    </source>
</evidence>
<keyword evidence="3 9" id="KW-0808">Transferase</keyword>
<dbReference type="InterPro" id="IPR011004">
    <property type="entry name" value="Trimer_LpxA-like_sf"/>
</dbReference>
<comment type="pathway">
    <text evidence="9">Glycan biosynthesis; glycogen biosynthesis.</text>
</comment>
<evidence type="ECO:0000256" key="8">
    <source>
        <dbReference type="ARBA" id="ARBA00023277"/>
    </source>
</evidence>
<feature type="binding site" evidence="9">
    <location>
        <begin position="179"/>
        <end position="180"/>
    </location>
    <ligand>
        <name>alpha-D-glucose 1-phosphate</name>
        <dbReference type="ChEBI" id="CHEBI:58601"/>
    </ligand>
</feature>
<dbReference type="NCBIfam" id="NF002023">
    <property type="entry name" value="PRK00844.1"/>
    <property type="match status" value="1"/>
</dbReference>
<dbReference type="PANTHER" id="PTHR43523">
    <property type="entry name" value="GLUCOSE-1-PHOSPHATE ADENYLYLTRANSFERASE-RELATED"/>
    <property type="match status" value="1"/>
</dbReference>
<dbReference type="InterPro" id="IPR005835">
    <property type="entry name" value="NTP_transferase_dom"/>
</dbReference>
<dbReference type="CDD" id="cd04651">
    <property type="entry name" value="LbH_G1P_AT_C"/>
    <property type="match status" value="1"/>
</dbReference>
<evidence type="ECO:0000256" key="4">
    <source>
        <dbReference type="ARBA" id="ARBA00022695"/>
    </source>
</evidence>
<evidence type="ECO:0000313" key="14">
    <source>
        <dbReference type="Proteomes" id="UP000807785"/>
    </source>
</evidence>
<evidence type="ECO:0000256" key="1">
    <source>
        <dbReference type="ARBA" id="ARBA00010443"/>
    </source>
</evidence>
<comment type="caution">
    <text evidence="9">Lacks conserved residue(s) required for the propagation of feature annotation.</text>
</comment>
<dbReference type="PROSITE" id="PS00810">
    <property type="entry name" value="ADP_GLC_PYROPHOSPH_3"/>
    <property type="match status" value="1"/>
</dbReference>
<keyword evidence="7 9" id="KW-0320">Glycogen biosynthesis</keyword>
<comment type="caution">
    <text evidence="12">The sequence shown here is derived from an EMBL/GenBank/DDBJ whole genome shotgun (WGS) entry which is preliminary data.</text>
</comment>
<dbReference type="InterPro" id="IPR056818">
    <property type="entry name" value="GlmU/GlgC-like_hexapep"/>
</dbReference>
<dbReference type="InterPro" id="IPR029044">
    <property type="entry name" value="Nucleotide-diphossugar_trans"/>
</dbReference>
<evidence type="ECO:0000313" key="12">
    <source>
        <dbReference type="EMBL" id="MBK6972493.1"/>
    </source>
</evidence>
<evidence type="ECO:0000256" key="3">
    <source>
        <dbReference type="ARBA" id="ARBA00022679"/>
    </source>
</evidence>
<keyword evidence="6 9" id="KW-0067">ATP-binding</keyword>